<feature type="region of interest" description="Disordered" evidence="1">
    <location>
        <begin position="1"/>
        <end position="23"/>
    </location>
</feature>
<evidence type="ECO:0000313" key="2">
    <source>
        <dbReference type="EMBL" id="CAL5139040.1"/>
    </source>
</evidence>
<dbReference type="Proteomes" id="UP001497525">
    <property type="component" value="Unassembled WGS sequence"/>
</dbReference>
<comment type="caution">
    <text evidence="2">The sequence shown here is derived from an EMBL/GenBank/DDBJ whole genome shotgun (WGS) entry which is preliminary data.</text>
</comment>
<dbReference type="AlphaFoldDB" id="A0AAV2TP00"/>
<feature type="compositionally biased region" description="Basic and acidic residues" evidence="1">
    <location>
        <begin position="181"/>
        <end position="199"/>
    </location>
</feature>
<proteinExistence type="predicted"/>
<protein>
    <submittedName>
        <fullName evidence="2">Uncharacterized protein</fullName>
    </submittedName>
</protein>
<feature type="compositionally biased region" description="Polar residues" evidence="1">
    <location>
        <begin position="1"/>
        <end position="10"/>
    </location>
</feature>
<dbReference type="EMBL" id="CAXLJL010000578">
    <property type="protein sequence ID" value="CAL5139040.1"/>
    <property type="molecule type" value="Genomic_DNA"/>
</dbReference>
<accession>A0AAV2TP00</accession>
<gene>
    <name evidence="2" type="ORF">CDAUBV1_LOCUS14090</name>
</gene>
<organism evidence="2 3">
    <name type="scientific">Calicophoron daubneyi</name>
    <name type="common">Rumen fluke</name>
    <name type="synonym">Paramphistomum daubneyi</name>
    <dbReference type="NCBI Taxonomy" id="300641"/>
    <lineage>
        <taxon>Eukaryota</taxon>
        <taxon>Metazoa</taxon>
        <taxon>Spiralia</taxon>
        <taxon>Lophotrochozoa</taxon>
        <taxon>Platyhelminthes</taxon>
        <taxon>Trematoda</taxon>
        <taxon>Digenea</taxon>
        <taxon>Plagiorchiida</taxon>
        <taxon>Pronocephalata</taxon>
        <taxon>Paramphistomoidea</taxon>
        <taxon>Paramphistomidae</taxon>
        <taxon>Calicophoron</taxon>
    </lineage>
</organism>
<feature type="compositionally biased region" description="Low complexity" evidence="1">
    <location>
        <begin position="164"/>
        <end position="179"/>
    </location>
</feature>
<feature type="region of interest" description="Disordered" evidence="1">
    <location>
        <begin position="39"/>
        <end position="59"/>
    </location>
</feature>
<evidence type="ECO:0000313" key="3">
    <source>
        <dbReference type="Proteomes" id="UP001497525"/>
    </source>
</evidence>
<feature type="compositionally biased region" description="Basic and acidic residues" evidence="1">
    <location>
        <begin position="46"/>
        <end position="56"/>
    </location>
</feature>
<name>A0AAV2TP00_CALDB</name>
<feature type="region of interest" description="Disordered" evidence="1">
    <location>
        <begin position="76"/>
        <end position="199"/>
    </location>
</feature>
<sequence>MDLGSKQNDSGTGGPKKMINRPAGAVSLFGSNAAILGEVKSRLRKKDPSPEEEIVKETIVPASEAVPRFDDVEWNSIKPRRRTRSTGRDDVSPRLLTNLNQGRARKPRTRPPTVYLAGLPPFNTENVLPSGDAVDTSSAQLENFFPNLPPEGTVHSSSSDDDTTSLSSSPTSTSSNSSSYKEGEESNGKDSPSTHKDYF</sequence>
<evidence type="ECO:0000256" key="1">
    <source>
        <dbReference type="SAM" id="MobiDB-lite"/>
    </source>
</evidence>
<reference evidence="2" key="1">
    <citation type="submission" date="2024-06" db="EMBL/GenBank/DDBJ databases">
        <authorList>
            <person name="Liu X."/>
            <person name="Lenzi L."/>
            <person name="Haldenby T S."/>
            <person name="Uol C."/>
        </authorList>
    </citation>
    <scope>NUCLEOTIDE SEQUENCE</scope>
</reference>